<accession>A0A073K7H1</accession>
<feature type="region of interest" description="Disordered" evidence="1">
    <location>
        <begin position="119"/>
        <end position="148"/>
    </location>
</feature>
<dbReference type="EMBL" id="JOTM01000030">
    <property type="protein sequence ID" value="KEK22461.1"/>
    <property type="molecule type" value="Genomic_DNA"/>
</dbReference>
<evidence type="ECO:0000313" key="2">
    <source>
        <dbReference type="EMBL" id="KEK22461.1"/>
    </source>
</evidence>
<dbReference type="RefSeq" id="WP_033677309.1">
    <property type="nucleotide sequence ID" value="NZ_JOTM01000030.1"/>
</dbReference>
<dbReference type="AlphaFoldDB" id="A0A073K7H1"/>
<dbReference type="Proteomes" id="UP000027778">
    <property type="component" value="Unassembled WGS sequence"/>
</dbReference>
<keyword evidence="3" id="KW-1185">Reference proteome</keyword>
<reference evidence="2 3" key="1">
    <citation type="submission" date="2014-06" db="EMBL/GenBank/DDBJ databases">
        <title>Draft genome sequence of Bacillus gaemokensis JCM 15801 (MCCC 1A00707).</title>
        <authorList>
            <person name="Lai Q."/>
            <person name="Liu Y."/>
            <person name="Shao Z."/>
        </authorList>
    </citation>
    <scope>NUCLEOTIDE SEQUENCE [LARGE SCALE GENOMIC DNA]</scope>
    <source>
        <strain evidence="2 3">JCM 15801</strain>
    </source>
</reference>
<comment type="caution">
    <text evidence="2">The sequence shown here is derived from an EMBL/GenBank/DDBJ whole genome shotgun (WGS) entry which is preliminary data.</text>
</comment>
<dbReference type="OrthoDB" id="2940664at2"/>
<sequence>MQTIEIYAKSGAKRLVQMESYDADLLNGQINNKDLVTVLIGDLIYSRLDIKCVLPQKENGVGARKIEVRTSDGKIFEITTDDYDPVYINEQLNSSNTITVVIGDYIFSRLDIKQIVPVKVEPTEPTPPPVEENPDGSGTTETSTEVAS</sequence>
<gene>
    <name evidence="2" type="ORF">BAGA_18815</name>
</gene>
<evidence type="ECO:0000313" key="3">
    <source>
        <dbReference type="Proteomes" id="UP000027778"/>
    </source>
</evidence>
<name>A0A073K7H1_9BACI</name>
<feature type="compositionally biased region" description="Polar residues" evidence="1">
    <location>
        <begin position="136"/>
        <end position="148"/>
    </location>
</feature>
<evidence type="ECO:0000256" key="1">
    <source>
        <dbReference type="SAM" id="MobiDB-lite"/>
    </source>
</evidence>
<dbReference type="STRING" id="574375.AZF08_14060"/>
<proteinExistence type="predicted"/>
<organism evidence="2 3">
    <name type="scientific">Bacillus gaemokensis</name>
    <dbReference type="NCBI Taxonomy" id="574375"/>
    <lineage>
        <taxon>Bacteria</taxon>
        <taxon>Bacillati</taxon>
        <taxon>Bacillota</taxon>
        <taxon>Bacilli</taxon>
        <taxon>Bacillales</taxon>
        <taxon>Bacillaceae</taxon>
        <taxon>Bacillus</taxon>
        <taxon>Bacillus cereus group</taxon>
    </lineage>
</organism>
<protein>
    <submittedName>
        <fullName evidence="2">Uncharacterized protein</fullName>
    </submittedName>
</protein>